<dbReference type="EMBL" id="CP072643">
    <property type="protein sequence ID" value="QUV95357.1"/>
    <property type="molecule type" value="Genomic_DNA"/>
</dbReference>
<feature type="domain" description="SiaC family regulatory phosphoprotein" evidence="1">
    <location>
        <begin position="7"/>
        <end position="123"/>
    </location>
</feature>
<evidence type="ECO:0000259" key="1">
    <source>
        <dbReference type="Pfam" id="PF09345"/>
    </source>
</evidence>
<protein>
    <submittedName>
        <fullName evidence="2">DUF1987 domain-containing protein</fullName>
    </submittedName>
</protein>
<dbReference type="Pfam" id="PF09345">
    <property type="entry name" value="SiaC"/>
    <property type="match status" value="1"/>
</dbReference>
<gene>
    <name evidence="2" type="ORF">J8C05_15220</name>
</gene>
<accession>A0ABX8B409</accession>
<reference evidence="2 3" key="1">
    <citation type="submission" date="2021-03" db="EMBL/GenBank/DDBJ databases">
        <title>Genomic and phenotypic characterization of Chloracidobacterium isolates provides evidence for multiple species.</title>
        <authorList>
            <person name="Saini M.K."/>
            <person name="Costas A.M.G."/>
            <person name="Tank M."/>
            <person name="Bryant D.A."/>
        </authorList>
    </citation>
    <scope>NUCLEOTIDE SEQUENCE [LARGE SCALE GENOMIC DNA]</scope>
    <source>
        <strain evidence="2 3">N</strain>
    </source>
</reference>
<dbReference type="InterPro" id="IPR018530">
    <property type="entry name" value="SiaC"/>
</dbReference>
<evidence type="ECO:0000313" key="2">
    <source>
        <dbReference type="EMBL" id="QUV95357.1"/>
    </source>
</evidence>
<keyword evidence="3" id="KW-1185">Reference proteome</keyword>
<evidence type="ECO:0000313" key="3">
    <source>
        <dbReference type="Proteomes" id="UP000677668"/>
    </source>
</evidence>
<proteinExistence type="predicted"/>
<sequence>MNNLVLDATKVTPRVHFDGTSGVLEIEGDSYPEHSLQFYQPVFKWLDDFIQRTTIPIAFHFKLSYFNTSSSKCILNILEKLEEANRNGRQVSLHWHYREDDEDIRESGEEFAEDLSLTFQFVKH</sequence>
<name>A0ABX8B409_9BACT</name>
<organism evidence="2 3">
    <name type="scientific">Chloracidobacterium sp. N</name>
    <dbReference type="NCBI Taxonomy" id="2821540"/>
    <lineage>
        <taxon>Bacteria</taxon>
        <taxon>Pseudomonadati</taxon>
        <taxon>Acidobacteriota</taxon>
        <taxon>Terriglobia</taxon>
        <taxon>Terriglobales</taxon>
        <taxon>Acidobacteriaceae</taxon>
        <taxon>Chloracidobacterium</taxon>
        <taxon>Chloracidobacterium aggregatum</taxon>
    </lineage>
</organism>
<dbReference type="Proteomes" id="UP000677668">
    <property type="component" value="Chromosome 2"/>
</dbReference>
<dbReference type="RefSeq" id="WP_211423585.1">
    <property type="nucleotide sequence ID" value="NZ_CP072643.1"/>
</dbReference>